<dbReference type="Pfam" id="PF00905">
    <property type="entry name" value="Transpeptidase"/>
    <property type="match status" value="2"/>
</dbReference>
<evidence type="ECO:0000256" key="2">
    <source>
        <dbReference type="ARBA" id="ARBA00004236"/>
    </source>
</evidence>
<feature type="domain" description="Penicillin-binding protein transpeptidase" evidence="11">
    <location>
        <begin position="734"/>
        <end position="886"/>
    </location>
</feature>
<feature type="domain" description="Penicillin-binding protein transpeptidase" evidence="11">
    <location>
        <begin position="389"/>
        <end position="613"/>
    </location>
</feature>
<dbReference type="GO" id="GO:0071972">
    <property type="term" value="F:peptidoglycan L,D-transpeptidase activity"/>
    <property type="evidence" value="ECO:0007669"/>
    <property type="project" value="TreeGrafter"/>
</dbReference>
<dbReference type="GO" id="GO:0008360">
    <property type="term" value="P:regulation of cell shape"/>
    <property type="evidence" value="ECO:0007669"/>
    <property type="project" value="UniProtKB-KW"/>
</dbReference>
<evidence type="ECO:0000256" key="6">
    <source>
        <dbReference type="ARBA" id="ARBA00022960"/>
    </source>
</evidence>
<evidence type="ECO:0000259" key="11">
    <source>
        <dbReference type="Pfam" id="PF00905"/>
    </source>
</evidence>
<evidence type="ECO:0000259" key="12">
    <source>
        <dbReference type="Pfam" id="PF03717"/>
    </source>
</evidence>
<organism evidence="13 14">
    <name type="scientific">Clostridium frigidicarnis</name>
    <dbReference type="NCBI Taxonomy" id="84698"/>
    <lineage>
        <taxon>Bacteria</taxon>
        <taxon>Bacillati</taxon>
        <taxon>Bacillota</taxon>
        <taxon>Clostridia</taxon>
        <taxon>Eubacteriales</taxon>
        <taxon>Clostridiaceae</taxon>
        <taxon>Clostridium</taxon>
    </lineage>
</organism>
<evidence type="ECO:0000256" key="3">
    <source>
        <dbReference type="ARBA" id="ARBA00007171"/>
    </source>
</evidence>
<evidence type="ECO:0000256" key="5">
    <source>
        <dbReference type="ARBA" id="ARBA00022692"/>
    </source>
</evidence>
<dbReference type="Proteomes" id="UP000198619">
    <property type="component" value="Unassembled WGS sequence"/>
</dbReference>
<accession>A0A1I1A5A9</accession>
<dbReference type="PANTHER" id="PTHR30627">
    <property type="entry name" value="PEPTIDOGLYCAN D,D-TRANSPEPTIDASE"/>
    <property type="match status" value="1"/>
</dbReference>
<keyword evidence="6" id="KW-0133">Cell shape</keyword>
<dbReference type="InterPro" id="IPR001460">
    <property type="entry name" value="PCN-bd_Tpept"/>
</dbReference>
<keyword evidence="8" id="KW-1133">Transmembrane helix</keyword>
<proteinExistence type="inferred from homology"/>
<feature type="domain" description="Penicillin-binding protein dimerisation" evidence="12">
    <location>
        <begin position="42"/>
        <end position="339"/>
    </location>
</feature>
<dbReference type="PANTHER" id="PTHR30627:SF2">
    <property type="entry name" value="PEPTIDOGLYCAN D,D-TRANSPEPTIDASE MRDA"/>
    <property type="match status" value="1"/>
</dbReference>
<dbReference type="GO" id="GO:0071555">
    <property type="term" value="P:cell wall organization"/>
    <property type="evidence" value="ECO:0007669"/>
    <property type="project" value="UniProtKB-KW"/>
</dbReference>
<dbReference type="InterPro" id="IPR005311">
    <property type="entry name" value="PBP_dimer"/>
</dbReference>
<dbReference type="GO" id="GO:0005886">
    <property type="term" value="C:plasma membrane"/>
    <property type="evidence" value="ECO:0007669"/>
    <property type="project" value="UniProtKB-SubCell"/>
</dbReference>
<evidence type="ECO:0000256" key="10">
    <source>
        <dbReference type="ARBA" id="ARBA00023316"/>
    </source>
</evidence>
<comment type="subcellular location">
    <subcellularLocation>
        <location evidence="2">Cell membrane</location>
    </subcellularLocation>
    <subcellularLocation>
        <location evidence="1">Membrane</location>
        <topology evidence="1">Single-pass membrane protein</topology>
    </subcellularLocation>
</comment>
<dbReference type="AlphaFoldDB" id="A0A1I1A5A9"/>
<evidence type="ECO:0000313" key="14">
    <source>
        <dbReference type="Proteomes" id="UP000198619"/>
    </source>
</evidence>
<dbReference type="Pfam" id="PF03717">
    <property type="entry name" value="PBP_dimer"/>
    <property type="match status" value="1"/>
</dbReference>
<evidence type="ECO:0000256" key="4">
    <source>
        <dbReference type="ARBA" id="ARBA00022475"/>
    </source>
</evidence>
<name>A0A1I1A5A9_9CLOT</name>
<sequence>MLAIMVVIFSLLVLKLFYVQVVSYDDYKEMATNRSTKQIAEAAPRGMILDKNGEVLAKSEQSYAVVYMETSENKKDIFTTLENLFKVLDETGETIRDDFSLKIDPYRFEFSSTDPDVKRNMEIRFKRDRGFHEEIKRKLFKDVEELTEEQESQINDELLKITPEECFDKLVKDYELYKLIGLEKKDVTDSKTNKSIMSGTEIKEKLLEKYSLEEIRKYMLVRDTIKMQMFTGYKPVILASNVKKDSAFIFLQKLNEMPGIDVSIQPTRVYPYNNLASSVIGYIGSINSSQKDKYEERGYDVSVDSIGKSGIESAFEDRLKGAKGGTVVKVNKDGRKTEELFKLDPYPGQNVQLTIDKDVQYAAERALDDTMKELQRGGGDLNTKNATRGAVIAQDIKTGKIIAMASNPSFDPNLFAVPGRLNDDQIKEYFSPDLEKFGNDYIKKMGLNKTVDDLFPIDEDMKQKGVTVRKDTYDIYPKPFFNYATQGIVPPGSTYKGVTAVAGLETGVINVNDTINDTNRYNIYDDIKDFKGKNDGGVAHGPINIVNALAKSSNFFFFETGYRMGKQYGLDKLAEYSWKFGLGYNPADGQHSTTGIEIEEATNGQVFNFESNKEAVSRLILFDVVDKFNAGSFGRRNFTPIDIGKKDSDSEEIANAKQVIKDSVSNTITIEKAPKVEDLSKELKTKLDLYINLLSEGEKEAYLKQTDAMAYDLAAYIIFDIRANTFGIYNVLNAAVGQGVNQFNLLQLSNYISTVANGGTRYRTHLVDKITDAEGNIIEEIQPEVLEKLDVKPENLNIVKEGFEKVDSSDGTARATFGEGFPINTAGKTGSATFREDGVQEEVGRTSYSVYVGYAPADNPEIAVSVIIYDGGHGGSAAPVAKAIYERYFKERLDAIGYKPQYDYKLE</sequence>
<reference evidence="13 14" key="1">
    <citation type="submission" date="2016-10" db="EMBL/GenBank/DDBJ databases">
        <authorList>
            <person name="de Groot N.N."/>
        </authorList>
    </citation>
    <scope>NUCLEOTIDE SEQUENCE [LARGE SCALE GENOMIC DNA]</scope>
    <source>
        <strain evidence="13 14">DSM 12271</strain>
    </source>
</reference>
<keyword evidence="5" id="KW-0812">Transmembrane</keyword>
<dbReference type="SUPFAM" id="SSF56601">
    <property type="entry name" value="beta-lactamase/transpeptidase-like"/>
    <property type="match status" value="1"/>
</dbReference>
<dbReference type="InterPro" id="IPR012338">
    <property type="entry name" value="Beta-lactam/transpept-like"/>
</dbReference>
<dbReference type="InterPro" id="IPR036138">
    <property type="entry name" value="PBP_dimer_sf"/>
</dbReference>
<keyword evidence="7" id="KW-0573">Peptidoglycan synthesis</keyword>
<dbReference type="STRING" id="84698.SAMN04488528_102849"/>
<evidence type="ECO:0000256" key="7">
    <source>
        <dbReference type="ARBA" id="ARBA00022984"/>
    </source>
</evidence>
<keyword evidence="9" id="KW-0472">Membrane</keyword>
<protein>
    <submittedName>
        <fullName evidence="13">Penicillin-binding protein 2</fullName>
    </submittedName>
</protein>
<evidence type="ECO:0000256" key="9">
    <source>
        <dbReference type="ARBA" id="ARBA00023136"/>
    </source>
</evidence>
<evidence type="ECO:0000256" key="1">
    <source>
        <dbReference type="ARBA" id="ARBA00004167"/>
    </source>
</evidence>
<dbReference type="EMBL" id="FOKI01000028">
    <property type="protein sequence ID" value="SFB31680.1"/>
    <property type="molecule type" value="Genomic_DNA"/>
</dbReference>
<dbReference type="GO" id="GO:0009252">
    <property type="term" value="P:peptidoglycan biosynthetic process"/>
    <property type="evidence" value="ECO:0007669"/>
    <property type="project" value="UniProtKB-KW"/>
</dbReference>
<comment type="similarity">
    <text evidence="3">Belongs to the transpeptidase family.</text>
</comment>
<evidence type="ECO:0000313" key="13">
    <source>
        <dbReference type="EMBL" id="SFB31680.1"/>
    </source>
</evidence>
<dbReference type="Gene3D" id="3.40.710.10">
    <property type="entry name" value="DD-peptidase/beta-lactamase superfamily"/>
    <property type="match status" value="1"/>
</dbReference>
<dbReference type="InterPro" id="IPR050515">
    <property type="entry name" value="Beta-lactam/transpept"/>
</dbReference>
<evidence type="ECO:0000256" key="8">
    <source>
        <dbReference type="ARBA" id="ARBA00022989"/>
    </source>
</evidence>
<keyword evidence="10" id="KW-0961">Cell wall biogenesis/degradation</keyword>
<keyword evidence="4" id="KW-1003">Cell membrane</keyword>
<keyword evidence="14" id="KW-1185">Reference proteome</keyword>
<gene>
    <name evidence="13" type="ORF">SAMN04488528_102849</name>
</gene>
<dbReference type="Gene3D" id="3.90.1310.10">
    <property type="entry name" value="Penicillin-binding protein 2a (Domain 2)"/>
    <property type="match status" value="1"/>
</dbReference>
<dbReference type="GO" id="GO:0008658">
    <property type="term" value="F:penicillin binding"/>
    <property type="evidence" value="ECO:0007669"/>
    <property type="project" value="InterPro"/>
</dbReference>
<dbReference type="SUPFAM" id="SSF56519">
    <property type="entry name" value="Penicillin binding protein dimerisation domain"/>
    <property type="match status" value="1"/>
</dbReference>
<dbReference type="Gene3D" id="1.10.10.1230">
    <property type="entry name" value="Penicillin-binding protein, N-terminal non-catalytic domain, head sub-domain"/>
    <property type="match status" value="1"/>
</dbReference>